<accession>A0ABN7XSZ1</accession>
<dbReference type="Proteomes" id="UP000789901">
    <property type="component" value="Unassembled WGS sequence"/>
</dbReference>
<keyword evidence="2" id="KW-1185">Reference proteome</keyword>
<protein>
    <submittedName>
        <fullName evidence="1">3643_t:CDS:1</fullName>
    </submittedName>
</protein>
<organism evidence="1 2">
    <name type="scientific">Gigaspora margarita</name>
    <dbReference type="NCBI Taxonomy" id="4874"/>
    <lineage>
        <taxon>Eukaryota</taxon>
        <taxon>Fungi</taxon>
        <taxon>Fungi incertae sedis</taxon>
        <taxon>Mucoromycota</taxon>
        <taxon>Glomeromycotina</taxon>
        <taxon>Glomeromycetes</taxon>
        <taxon>Diversisporales</taxon>
        <taxon>Gigasporaceae</taxon>
        <taxon>Gigaspora</taxon>
    </lineage>
</organism>
<evidence type="ECO:0000313" key="2">
    <source>
        <dbReference type="Proteomes" id="UP000789901"/>
    </source>
</evidence>
<name>A0ABN7XSZ1_GIGMA</name>
<gene>
    <name evidence="1" type="ORF">GMARGA_LOCUS45845</name>
</gene>
<sequence length="52" mass="6231">NHEIEQIRKESLLFRQENDSSDIVKKKRILSDLKIRRLVNKLNLIDPLLGYK</sequence>
<evidence type="ECO:0000313" key="1">
    <source>
        <dbReference type="EMBL" id="CAG8857024.1"/>
    </source>
</evidence>
<proteinExistence type="predicted"/>
<reference evidence="1 2" key="1">
    <citation type="submission" date="2021-06" db="EMBL/GenBank/DDBJ databases">
        <authorList>
            <person name="Kallberg Y."/>
            <person name="Tangrot J."/>
            <person name="Rosling A."/>
        </authorList>
    </citation>
    <scope>NUCLEOTIDE SEQUENCE [LARGE SCALE GENOMIC DNA]</scope>
    <source>
        <strain evidence="1 2">120-4 pot B 10/14</strain>
    </source>
</reference>
<comment type="caution">
    <text evidence="1">The sequence shown here is derived from an EMBL/GenBank/DDBJ whole genome shotgun (WGS) entry which is preliminary data.</text>
</comment>
<feature type="non-terminal residue" evidence="1">
    <location>
        <position position="1"/>
    </location>
</feature>
<dbReference type="EMBL" id="CAJVQB010166435">
    <property type="protein sequence ID" value="CAG8857024.1"/>
    <property type="molecule type" value="Genomic_DNA"/>
</dbReference>
<feature type="non-terminal residue" evidence="1">
    <location>
        <position position="52"/>
    </location>
</feature>